<protein>
    <submittedName>
        <fullName evidence="2">Hemerythrin HHE cation binding domain-containing protein</fullName>
    </submittedName>
</protein>
<dbReference type="CDD" id="cd12108">
    <property type="entry name" value="Hr-like"/>
    <property type="match status" value="1"/>
</dbReference>
<reference evidence="2 3" key="1">
    <citation type="submission" date="2018-06" db="EMBL/GenBank/DDBJ databases">
        <title>Genomic Encyclopedia of Type Strains, Phase IV (KMG-IV): sequencing the most valuable type-strain genomes for metagenomic binning, comparative biology and taxonomic classification.</title>
        <authorList>
            <person name="Goeker M."/>
        </authorList>
    </citation>
    <scope>NUCLEOTIDE SEQUENCE [LARGE SCALE GENOMIC DNA]</scope>
    <source>
        <strain evidence="2 3">DSM 25520</strain>
    </source>
</reference>
<dbReference type="Proteomes" id="UP000253628">
    <property type="component" value="Unassembled WGS sequence"/>
</dbReference>
<feature type="domain" description="Hemerythrin-like" evidence="1">
    <location>
        <begin position="18"/>
        <end position="157"/>
    </location>
</feature>
<dbReference type="AlphaFoldDB" id="A0A366HH22"/>
<dbReference type="Pfam" id="PF01814">
    <property type="entry name" value="Hemerythrin"/>
    <property type="match status" value="1"/>
</dbReference>
<evidence type="ECO:0000313" key="2">
    <source>
        <dbReference type="EMBL" id="RBP40822.1"/>
    </source>
</evidence>
<name>A0A366HH22_9BURK</name>
<dbReference type="EMBL" id="QNRQ01000003">
    <property type="protein sequence ID" value="RBP40822.1"/>
    <property type="molecule type" value="Genomic_DNA"/>
</dbReference>
<comment type="caution">
    <text evidence="2">The sequence shown here is derived from an EMBL/GenBank/DDBJ whole genome shotgun (WGS) entry which is preliminary data.</text>
</comment>
<organism evidence="2 3">
    <name type="scientific">Eoetvoesiella caeni</name>
    <dbReference type="NCBI Taxonomy" id="645616"/>
    <lineage>
        <taxon>Bacteria</taxon>
        <taxon>Pseudomonadati</taxon>
        <taxon>Pseudomonadota</taxon>
        <taxon>Betaproteobacteria</taxon>
        <taxon>Burkholderiales</taxon>
        <taxon>Alcaligenaceae</taxon>
        <taxon>Eoetvoesiella</taxon>
    </lineage>
</organism>
<keyword evidence="3" id="KW-1185">Reference proteome</keyword>
<evidence type="ECO:0000259" key="1">
    <source>
        <dbReference type="Pfam" id="PF01814"/>
    </source>
</evidence>
<proteinExistence type="predicted"/>
<evidence type="ECO:0000313" key="3">
    <source>
        <dbReference type="Proteomes" id="UP000253628"/>
    </source>
</evidence>
<dbReference type="Gene3D" id="1.20.120.520">
    <property type="entry name" value="nmb1532 protein domain like"/>
    <property type="match status" value="1"/>
</dbReference>
<dbReference type="OrthoDB" id="8898809at2"/>
<dbReference type="RefSeq" id="WP_113932594.1">
    <property type="nucleotide sequence ID" value="NZ_JACCEU010000004.1"/>
</dbReference>
<gene>
    <name evidence="2" type="ORF">DFR37_103163</name>
</gene>
<sequence>MSTSFPGFSSPMAGTDAPLDMLAACHTRIEKQCTTLTRLVPHLAEHGADEQAATAARNVMRYFDTAALMHHADEEENLFPELLDSMAGSDAVCLRELTQTLTADHRRLEADWRHLRRALAEIAEERPAELAAQDVAEFVERYARHLQREDEELFPMAQRLLGDDALKRLGHAMSERRGPAAPSA</sequence>
<dbReference type="InterPro" id="IPR012312">
    <property type="entry name" value="Hemerythrin-like"/>
</dbReference>
<accession>A0A366HH22</accession>